<dbReference type="EMBL" id="GL883090">
    <property type="protein sequence ID" value="EGG13100.1"/>
    <property type="molecule type" value="Genomic_DNA"/>
</dbReference>
<protein>
    <submittedName>
        <fullName evidence="2">Secreted protein</fullName>
    </submittedName>
</protein>
<reference evidence="3" key="1">
    <citation type="journal article" date="2011" name="Proc. Natl. Acad. Sci. U.S.A.">
        <title>Obligate biotrophy features unraveled by the genomic analysis of rust fungi.</title>
        <authorList>
            <person name="Duplessis S."/>
            <person name="Cuomo C.A."/>
            <person name="Lin Y.-C."/>
            <person name="Aerts A."/>
            <person name="Tisserant E."/>
            <person name="Veneault-Fourrey C."/>
            <person name="Joly D.L."/>
            <person name="Hacquard S."/>
            <person name="Amselem J."/>
            <person name="Cantarel B.L."/>
            <person name="Chiu R."/>
            <person name="Coutinho P.M."/>
            <person name="Feau N."/>
            <person name="Field M."/>
            <person name="Frey P."/>
            <person name="Gelhaye E."/>
            <person name="Goldberg J."/>
            <person name="Grabherr M.G."/>
            <person name="Kodira C.D."/>
            <person name="Kohler A."/>
            <person name="Kuees U."/>
            <person name="Lindquist E.A."/>
            <person name="Lucas S.M."/>
            <person name="Mago R."/>
            <person name="Mauceli E."/>
            <person name="Morin E."/>
            <person name="Murat C."/>
            <person name="Pangilinan J.L."/>
            <person name="Park R."/>
            <person name="Pearson M."/>
            <person name="Quesneville H."/>
            <person name="Rouhier N."/>
            <person name="Sakthikumar S."/>
            <person name="Salamov A.A."/>
            <person name="Schmutz J."/>
            <person name="Selles B."/>
            <person name="Shapiro H."/>
            <person name="Tanguay P."/>
            <person name="Tuskan G.A."/>
            <person name="Henrissat B."/>
            <person name="Van de Peer Y."/>
            <person name="Rouze P."/>
            <person name="Ellis J.G."/>
            <person name="Dodds P.N."/>
            <person name="Schein J.E."/>
            <person name="Zhong S."/>
            <person name="Hamelin R.C."/>
            <person name="Grigoriev I.V."/>
            <person name="Szabo L.J."/>
            <person name="Martin F."/>
        </authorList>
    </citation>
    <scope>NUCLEOTIDE SEQUENCE [LARGE SCALE GENOMIC DNA]</scope>
    <source>
        <strain evidence="3">98AG31 / pathotype 3-4-7</strain>
    </source>
</reference>
<dbReference type="AlphaFoldDB" id="F4R3V1"/>
<evidence type="ECO:0000313" key="3">
    <source>
        <dbReference type="Proteomes" id="UP000001072"/>
    </source>
</evidence>
<feature type="chain" id="PRO_5003320595" evidence="1">
    <location>
        <begin position="22"/>
        <end position="142"/>
    </location>
</feature>
<dbReference type="RefSeq" id="XP_007404038.1">
    <property type="nucleotide sequence ID" value="XM_007403976.1"/>
</dbReference>
<dbReference type="InParanoid" id="F4R3V1"/>
<dbReference type="GeneID" id="18926469"/>
<name>F4R3V1_MELLP</name>
<dbReference type="KEGG" id="mlr:MELLADRAFT_123768"/>
<dbReference type="VEuPathDB" id="FungiDB:MELLADRAFT_123768"/>
<dbReference type="HOGENOM" id="CLU_150810_1_0_1"/>
<keyword evidence="1" id="KW-0732">Signal</keyword>
<gene>
    <name evidence="2" type="ORF">MELLADRAFT_123768</name>
</gene>
<evidence type="ECO:0000313" key="2">
    <source>
        <dbReference type="EMBL" id="EGG13100.1"/>
    </source>
</evidence>
<organism evidence="3">
    <name type="scientific">Melampsora larici-populina (strain 98AG31 / pathotype 3-4-7)</name>
    <name type="common">Poplar leaf rust fungus</name>
    <dbReference type="NCBI Taxonomy" id="747676"/>
    <lineage>
        <taxon>Eukaryota</taxon>
        <taxon>Fungi</taxon>
        <taxon>Dikarya</taxon>
        <taxon>Basidiomycota</taxon>
        <taxon>Pucciniomycotina</taxon>
        <taxon>Pucciniomycetes</taxon>
        <taxon>Pucciniales</taxon>
        <taxon>Melampsoraceae</taxon>
        <taxon>Melampsora</taxon>
    </lineage>
</organism>
<evidence type="ECO:0000256" key="1">
    <source>
        <dbReference type="SAM" id="SignalP"/>
    </source>
</evidence>
<feature type="signal peptide" evidence="1">
    <location>
        <begin position="1"/>
        <end position="21"/>
    </location>
</feature>
<dbReference type="Proteomes" id="UP000001072">
    <property type="component" value="Unassembled WGS sequence"/>
</dbReference>
<sequence length="142" mass="15214">MLFQSHHVIFLAMLIAPFTLAKNNTTIQCKGGFAANITVGMCNDRGGEQYLCPTPQCGKDGHLWVPMAGCLYHAILGSGISDQQCTSYNMERKDAFTCINSGDAWYSCPYTPDTVPFITCSNCTLPPKATGGGPIQGTPIVS</sequence>
<accession>F4R3V1</accession>
<keyword evidence="3" id="KW-1185">Reference proteome</keyword>
<proteinExistence type="predicted"/>